<organism evidence="7 8">
    <name type="scientific">Luteolibacter pohnpeiensis</name>
    <dbReference type="NCBI Taxonomy" id="454153"/>
    <lineage>
        <taxon>Bacteria</taxon>
        <taxon>Pseudomonadati</taxon>
        <taxon>Verrucomicrobiota</taxon>
        <taxon>Verrucomicrobiia</taxon>
        <taxon>Verrucomicrobiales</taxon>
        <taxon>Verrucomicrobiaceae</taxon>
        <taxon>Luteolibacter</taxon>
    </lineage>
</organism>
<dbReference type="GO" id="GO:0051539">
    <property type="term" value="F:4 iron, 4 sulfur cluster binding"/>
    <property type="evidence" value="ECO:0007669"/>
    <property type="project" value="UniProtKB-KW"/>
</dbReference>
<keyword evidence="8" id="KW-1185">Reference proteome</keyword>
<proteinExistence type="predicted"/>
<keyword evidence="5" id="KW-0411">Iron-sulfur</keyword>
<protein>
    <submittedName>
        <fullName evidence="7">FAD-dependent oxidoreductase</fullName>
    </submittedName>
</protein>
<gene>
    <name evidence="7" type="ORF">JIN85_07325</name>
</gene>
<accession>A0A934SAA5</accession>
<evidence type="ECO:0000256" key="4">
    <source>
        <dbReference type="ARBA" id="ARBA00023004"/>
    </source>
</evidence>
<name>A0A934SAA5_9BACT</name>
<evidence type="ECO:0000256" key="1">
    <source>
        <dbReference type="ARBA" id="ARBA00022485"/>
    </source>
</evidence>
<keyword evidence="2" id="KW-0479">Metal-binding</keyword>
<evidence type="ECO:0000313" key="7">
    <source>
        <dbReference type="EMBL" id="MBK1882219.1"/>
    </source>
</evidence>
<evidence type="ECO:0000313" key="8">
    <source>
        <dbReference type="Proteomes" id="UP000603141"/>
    </source>
</evidence>
<dbReference type="RefSeq" id="WP_200269139.1">
    <property type="nucleotide sequence ID" value="NZ_JAENIJ010000008.1"/>
</dbReference>
<dbReference type="PANTHER" id="PTHR43498:SF1">
    <property type="entry name" value="COB--COM HETERODISULFIDE REDUCTASE IRON-SULFUR SUBUNIT A"/>
    <property type="match status" value="1"/>
</dbReference>
<evidence type="ECO:0000256" key="3">
    <source>
        <dbReference type="ARBA" id="ARBA00023002"/>
    </source>
</evidence>
<evidence type="ECO:0000256" key="5">
    <source>
        <dbReference type="ARBA" id="ARBA00023014"/>
    </source>
</evidence>
<evidence type="ECO:0000256" key="2">
    <source>
        <dbReference type="ARBA" id="ARBA00022723"/>
    </source>
</evidence>
<dbReference type="PANTHER" id="PTHR43498">
    <property type="entry name" value="FERREDOXIN:COB-COM HETERODISULFIDE REDUCTASE SUBUNIT A"/>
    <property type="match status" value="1"/>
</dbReference>
<keyword evidence="1" id="KW-0004">4Fe-4S</keyword>
<dbReference type="Proteomes" id="UP000603141">
    <property type="component" value="Unassembled WGS sequence"/>
</dbReference>
<keyword evidence="6" id="KW-0472">Membrane</keyword>
<dbReference type="GO" id="GO:0046872">
    <property type="term" value="F:metal ion binding"/>
    <property type="evidence" value="ECO:0007669"/>
    <property type="project" value="UniProtKB-KW"/>
</dbReference>
<feature type="transmembrane region" description="Helical" evidence="6">
    <location>
        <begin position="6"/>
        <end position="27"/>
    </location>
</feature>
<keyword evidence="3" id="KW-0560">Oxidoreductase</keyword>
<dbReference type="EMBL" id="JAENIJ010000008">
    <property type="protein sequence ID" value="MBK1882219.1"/>
    <property type="molecule type" value="Genomic_DNA"/>
</dbReference>
<sequence length="410" mass="43956">MNPEPVAYDVAVVGGGSAGLAAAVTAARLGARTILLERYGFLGGMGTASLVHTFCGLYLQGEVGNPVLANSGFAEEMARRMIAATGLGPIRMGRVEVLPQHPVEFVNIADELVANEPHLTVRFHSEVVSVKRENSLWSFGLAGRGGSEFLNAKALVDASGDAVVADFLECETEMTHAPRLQRPAYVFGIQGVVGFDDAMRLRIAGTVVEGIRCGQLSKATLGLSFRASGRAGEIFGTIDLTGGEDTANYDPLDAACLGQLELSGRRIASDAIRYLKENADHWSHAYVSHWPVRAGVRESRRWMGEYVLTGDDIRQSRRFEDEIALAAWPMEFRENAKGPKLKFPMDQKPAGIPLRCLKPKGMDGIFVAGRCISADHEAHASIRVMGTCFATGEAAGKAAAGFAKNDASKF</sequence>
<dbReference type="InterPro" id="IPR039650">
    <property type="entry name" value="HdrA-like"/>
</dbReference>
<feature type="transmembrane region" description="Helical" evidence="6">
    <location>
        <begin position="39"/>
        <end position="59"/>
    </location>
</feature>
<keyword evidence="6" id="KW-1133">Transmembrane helix</keyword>
<dbReference type="GO" id="GO:0016491">
    <property type="term" value="F:oxidoreductase activity"/>
    <property type="evidence" value="ECO:0007669"/>
    <property type="project" value="UniProtKB-KW"/>
</dbReference>
<dbReference type="Pfam" id="PF12831">
    <property type="entry name" value="FAD_oxidored"/>
    <property type="match status" value="1"/>
</dbReference>
<keyword evidence="4" id="KW-0408">Iron</keyword>
<comment type="caution">
    <text evidence="7">The sequence shown here is derived from an EMBL/GenBank/DDBJ whole genome shotgun (WGS) entry which is preliminary data.</text>
</comment>
<reference evidence="7" key="1">
    <citation type="submission" date="2021-01" db="EMBL/GenBank/DDBJ databases">
        <title>Modified the classification status of verrucomicrobia.</title>
        <authorList>
            <person name="Feng X."/>
        </authorList>
    </citation>
    <scope>NUCLEOTIDE SEQUENCE</scope>
    <source>
        <strain evidence="7">KCTC 22041</strain>
    </source>
</reference>
<dbReference type="SUPFAM" id="SSF51905">
    <property type="entry name" value="FAD/NAD(P)-binding domain"/>
    <property type="match status" value="1"/>
</dbReference>
<dbReference type="InterPro" id="IPR036188">
    <property type="entry name" value="FAD/NAD-bd_sf"/>
</dbReference>
<keyword evidence="6" id="KW-0812">Transmembrane</keyword>
<dbReference type="AlphaFoldDB" id="A0A934SAA5"/>
<dbReference type="Gene3D" id="3.50.50.60">
    <property type="entry name" value="FAD/NAD(P)-binding domain"/>
    <property type="match status" value="1"/>
</dbReference>
<evidence type="ECO:0000256" key="6">
    <source>
        <dbReference type="SAM" id="Phobius"/>
    </source>
</evidence>